<accession>A0A8J7TP17</accession>
<comment type="similarity">
    <text evidence="6">Belongs to the lyase 1 family. Argininosuccinate lyase subfamily.</text>
</comment>
<comment type="subcellular location">
    <subcellularLocation>
        <location evidence="6">Cytoplasm</location>
    </subcellularLocation>
</comment>
<dbReference type="Pfam" id="PF14698">
    <property type="entry name" value="ASL_C2"/>
    <property type="match status" value="1"/>
</dbReference>
<dbReference type="HAMAP" id="MF_00006">
    <property type="entry name" value="Arg_succ_lyase"/>
    <property type="match status" value="1"/>
</dbReference>
<comment type="catalytic activity">
    <reaction evidence="6">
        <text>2-(N(omega)-L-arginino)succinate = fumarate + L-arginine</text>
        <dbReference type="Rhea" id="RHEA:24020"/>
        <dbReference type="ChEBI" id="CHEBI:29806"/>
        <dbReference type="ChEBI" id="CHEBI:32682"/>
        <dbReference type="ChEBI" id="CHEBI:57472"/>
        <dbReference type="EC" id="4.3.2.1"/>
    </reaction>
</comment>
<dbReference type="InterPro" id="IPR008948">
    <property type="entry name" value="L-Aspartase-like"/>
</dbReference>
<dbReference type="PANTHER" id="PTHR43814">
    <property type="entry name" value="ARGININOSUCCINATE LYASE"/>
    <property type="match status" value="1"/>
</dbReference>
<organism evidence="9 10">
    <name type="scientific">Candidatus Obscuribacter phosphatis</name>
    <dbReference type="NCBI Taxonomy" id="1906157"/>
    <lineage>
        <taxon>Bacteria</taxon>
        <taxon>Bacillati</taxon>
        <taxon>Candidatus Melainabacteria</taxon>
        <taxon>Candidatus Obscuribacterales</taxon>
        <taxon>Candidatus Obscuribacteraceae</taxon>
        <taxon>Candidatus Obscuribacter</taxon>
    </lineage>
</organism>
<dbReference type="Proteomes" id="UP000664277">
    <property type="component" value="Unassembled WGS sequence"/>
</dbReference>
<dbReference type="UniPathway" id="UPA00068">
    <property type="reaction ID" value="UER00114"/>
</dbReference>
<evidence type="ECO:0000313" key="10">
    <source>
        <dbReference type="Proteomes" id="UP000664277"/>
    </source>
</evidence>
<dbReference type="PRINTS" id="PR00145">
    <property type="entry name" value="ARGSUCLYASE"/>
</dbReference>
<dbReference type="InterPro" id="IPR029419">
    <property type="entry name" value="Arg_succ_lyase_C"/>
</dbReference>
<proteinExistence type="inferred from homology"/>
<evidence type="ECO:0000259" key="7">
    <source>
        <dbReference type="Pfam" id="PF00206"/>
    </source>
</evidence>
<dbReference type="PRINTS" id="PR00149">
    <property type="entry name" value="FUMRATELYASE"/>
</dbReference>
<dbReference type="Gene3D" id="1.10.275.10">
    <property type="entry name" value="Fumarase/aspartase (N-terminal domain)"/>
    <property type="match status" value="1"/>
</dbReference>
<dbReference type="InterPro" id="IPR009049">
    <property type="entry name" value="Argininosuccinate_lyase"/>
</dbReference>
<dbReference type="InterPro" id="IPR022761">
    <property type="entry name" value="Fumarate_lyase_N"/>
</dbReference>
<dbReference type="EMBL" id="JAFLCK010000022">
    <property type="protein sequence ID" value="MBN8661573.1"/>
    <property type="molecule type" value="Genomic_DNA"/>
</dbReference>
<dbReference type="SUPFAM" id="SSF48557">
    <property type="entry name" value="L-aspartase-like"/>
    <property type="match status" value="1"/>
</dbReference>
<dbReference type="InterPro" id="IPR000362">
    <property type="entry name" value="Fumarate_lyase_fam"/>
</dbReference>
<dbReference type="EC" id="4.3.2.1" evidence="2 6"/>
<keyword evidence="6" id="KW-0963">Cytoplasm</keyword>
<name>A0A8J7TP17_9BACT</name>
<dbReference type="CDD" id="cd01359">
    <property type="entry name" value="Argininosuccinate_lyase"/>
    <property type="match status" value="1"/>
</dbReference>
<evidence type="ECO:0000256" key="4">
    <source>
        <dbReference type="ARBA" id="ARBA00022605"/>
    </source>
</evidence>
<dbReference type="Pfam" id="PF00206">
    <property type="entry name" value="Lyase_1"/>
    <property type="match status" value="1"/>
</dbReference>
<gene>
    <name evidence="6 9" type="primary">argH</name>
    <name evidence="9" type="ORF">J0M35_14505</name>
</gene>
<reference evidence="9" key="1">
    <citation type="submission" date="2021-02" db="EMBL/GenBank/DDBJ databases">
        <title>Genome-Resolved Metagenomics of a Microbial Community Performing Photosynthetic Biological Nutrient Removal.</title>
        <authorList>
            <person name="Mcdaniel E.A."/>
        </authorList>
    </citation>
    <scope>NUCLEOTIDE SEQUENCE</scope>
    <source>
        <strain evidence="9">UWPOB_OBS1</strain>
    </source>
</reference>
<dbReference type="GO" id="GO:0004056">
    <property type="term" value="F:argininosuccinate lyase activity"/>
    <property type="evidence" value="ECO:0007669"/>
    <property type="project" value="UniProtKB-UniRule"/>
</dbReference>
<dbReference type="GO" id="GO:0042450">
    <property type="term" value="P:L-arginine biosynthetic process via ornithine"/>
    <property type="evidence" value="ECO:0007669"/>
    <property type="project" value="UniProtKB-UniRule"/>
</dbReference>
<dbReference type="Gene3D" id="1.20.200.10">
    <property type="entry name" value="Fumarase/aspartase (Central domain)"/>
    <property type="match status" value="1"/>
</dbReference>
<sequence>MEVLRKAFSQKLDQALTEFVGSIDADEFLVEADIRGSIAHATMLAGGGLLTAAQADNIVGGLQTILDLYKAGAFKLNPAFEDVHMNVEKKLQELIGEDALRLHTARSRNDQVALDIRLYALGCIEANLNDINELVETIKVVAAENIDAILPGYTHLQRAQPVHFAHALLAFVEMLERDKARLQDLTKRVAVSPLGAGAQAGTGLNINPALSAKLLGMPSHFANSIDAVSDRDFVAEYLFVAAMCGVHLSQMAETFIIYASKEFSFISFSDAVTTASSLMPQKKNPDPVELIRGKCGSMVGELVNILVTLKGLPLGYNRDLQETKPPLIKTAKEIGNCLRVMTVVLQCLSVNKEITLKAAYDAEMISTDLVEYLVNKGVPFRKAHEDISALVAHARESGVPLNELSLSACQTFNQAFESDLFKLFDPKGSLQAKTSPGSTGTEQVKAALSKAAKI</sequence>
<keyword evidence="5 6" id="KW-0456">Lyase</keyword>
<evidence type="ECO:0000256" key="1">
    <source>
        <dbReference type="ARBA" id="ARBA00004941"/>
    </source>
</evidence>
<evidence type="ECO:0000256" key="5">
    <source>
        <dbReference type="ARBA" id="ARBA00023239"/>
    </source>
</evidence>
<comment type="pathway">
    <text evidence="1 6">Amino-acid biosynthesis; L-arginine biosynthesis; L-arginine from L-ornithine and carbamoyl phosphate: step 3/3.</text>
</comment>
<dbReference type="InterPro" id="IPR024083">
    <property type="entry name" value="Fumarase/histidase_N"/>
</dbReference>
<dbReference type="GO" id="GO:0005829">
    <property type="term" value="C:cytosol"/>
    <property type="evidence" value="ECO:0007669"/>
    <property type="project" value="TreeGrafter"/>
</dbReference>
<dbReference type="PANTHER" id="PTHR43814:SF1">
    <property type="entry name" value="ARGININOSUCCINATE LYASE"/>
    <property type="match status" value="1"/>
</dbReference>
<evidence type="ECO:0000256" key="6">
    <source>
        <dbReference type="HAMAP-Rule" id="MF_00006"/>
    </source>
</evidence>
<evidence type="ECO:0000313" key="9">
    <source>
        <dbReference type="EMBL" id="MBN8661573.1"/>
    </source>
</evidence>
<dbReference type="NCBIfam" id="TIGR00838">
    <property type="entry name" value="argH"/>
    <property type="match status" value="1"/>
</dbReference>
<keyword evidence="4 6" id="KW-0028">Amino-acid biosynthesis</keyword>
<evidence type="ECO:0000256" key="2">
    <source>
        <dbReference type="ARBA" id="ARBA00012338"/>
    </source>
</evidence>
<feature type="domain" description="Fumarate lyase N-terminal" evidence="7">
    <location>
        <begin position="8"/>
        <end position="300"/>
    </location>
</feature>
<dbReference type="FunFam" id="1.20.200.10:FF:000015">
    <property type="entry name" value="argininosuccinate lyase isoform X2"/>
    <property type="match status" value="1"/>
</dbReference>
<dbReference type="AlphaFoldDB" id="A0A8J7TP17"/>
<dbReference type="FunFam" id="1.10.40.30:FF:000001">
    <property type="entry name" value="Argininosuccinate lyase"/>
    <property type="match status" value="1"/>
</dbReference>
<protein>
    <recommendedName>
        <fullName evidence="2 6">Argininosuccinate lyase</fullName>
        <shortName evidence="6">ASAL</shortName>
        <ecNumber evidence="2 6">4.3.2.1</ecNumber>
    </recommendedName>
    <alternativeName>
        <fullName evidence="6">Arginosuccinase</fullName>
    </alternativeName>
</protein>
<comment type="caution">
    <text evidence="9">The sequence shown here is derived from an EMBL/GenBank/DDBJ whole genome shotgun (WGS) entry which is preliminary data.</text>
</comment>
<evidence type="ECO:0000259" key="8">
    <source>
        <dbReference type="Pfam" id="PF14698"/>
    </source>
</evidence>
<dbReference type="Gene3D" id="1.10.40.30">
    <property type="entry name" value="Fumarase/aspartase (C-terminal domain)"/>
    <property type="match status" value="1"/>
</dbReference>
<evidence type="ECO:0000256" key="3">
    <source>
        <dbReference type="ARBA" id="ARBA00022571"/>
    </source>
</evidence>
<feature type="domain" description="Argininosuccinate lyase C-terminal" evidence="8">
    <location>
        <begin position="364"/>
        <end position="430"/>
    </location>
</feature>
<keyword evidence="3 6" id="KW-0055">Arginine biosynthesis</keyword>